<evidence type="ECO:0000313" key="2">
    <source>
        <dbReference type="Proteomes" id="UP001606302"/>
    </source>
</evidence>
<dbReference type="Proteomes" id="UP001606302">
    <property type="component" value="Unassembled WGS sequence"/>
</dbReference>
<dbReference type="EMBL" id="JBIGHX010000006">
    <property type="protein sequence ID" value="MFG6463251.1"/>
    <property type="molecule type" value="Genomic_DNA"/>
</dbReference>
<dbReference type="RefSeq" id="WP_394512189.1">
    <property type="nucleotide sequence ID" value="NZ_JBIGHX010000006.1"/>
</dbReference>
<name>A0ABW7GMR0_9BURK</name>
<organism evidence="1 2">
    <name type="scientific">Pelomonas lactea</name>
    <dbReference type="NCBI Taxonomy" id="3299030"/>
    <lineage>
        <taxon>Bacteria</taxon>
        <taxon>Pseudomonadati</taxon>
        <taxon>Pseudomonadota</taxon>
        <taxon>Betaproteobacteria</taxon>
        <taxon>Burkholderiales</taxon>
        <taxon>Sphaerotilaceae</taxon>
        <taxon>Roseateles</taxon>
    </lineage>
</organism>
<evidence type="ECO:0008006" key="3">
    <source>
        <dbReference type="Google" id="ProtNLM"/>
    </source>
</evidence>
<reference evidence="1 2" key="1">
    <citation type="submission" date="2024-08" db="EMBL/GenBank/DDBJ databases">
        <authorList>
            <person name="Lu H."/>
        </authorList>
    </citation>
    <scope>NUCLEOTIDE SEQUENCE [LARGE SCALE GENOMIC DNA]</scope>
    <source>
        <strain evidence="1 2">DXS20W</strain>
    </source>
</reference>
<keyword evidence="2" id="KW-1185">Reference proteome</keyword>
<gene>
    <name evidence="1" type="ORF">ACG04Q_16890</name>
</gene>
<accession>A0ABW7GMR0</accession>
<evidence type="ECO:0000313" key="1">
    <source>
        <dbReference type="EMBL" id="MFG6463251.1"/>
    </source>
</evidence>
<comment type="caution">
    <text evidence="1">The sequence shown here is derived from an EMBL/GenBank/DDBJ whole genome shotgun (WGS) entry which is preliminary data.</text>
</comment>
<proteinExistence type="predicted"/>
<sequence>MPMTDYQLANSVAYALRTITVTDPSSPTEGANFNAAEHKVAHSGLMGSILARGEMRDEKSPDAQLELGQKTIAAQKGVCTHLAAAVAHRLIKLGMAGSKIEIMTTNKGHGYGHTFVAINRTGDPANIDSWGDECILVDIWWANQHFSSDSLPTGKAPANFGQGAFLLRDNGHFKSYLANFGNAMGVVTKFN</sequence>
<protein>
    <recommendedName>
        <fullName evidence="3">Transglutaminase-like domain-containing protein</fullName>
    </recommendedName>
</protein>